<dbReference type="EMBL" id="JACEFO010002673">
    <property type="protein sequence ID" value="KAF8651866.1"/>
    <property type="molecule type" value="Genomic_DNA"/>
</dbReference>
<name>A0A835DXM3_9POAL</name>
<organism evidence="1 2">
    <name type="scientific">Digitaria exilis</name>
    <dbReference type="NCBI Taxonomy" id="1010633"/>
    <lineage>
        <taxon>Eukaryota</taxon>
        <taxon>Viridiplantae</taxon>
        <taxon>Streptophyta</taxon>
        <taxon>Embryophyta</taxon>
        <taxon>Tracheophyta</taxon>
        <taxon>Spermatophyta</taxon>
        <taxon>Magnoliopsida</taxon>
        <taxon>Liliopsida</taxon>
        <taxon>Poales</taxon>
        <taxon>Poaceae</taxon>
        <taxon>PACMAD clade</taxon>
        <taxon>Panicoideae</taxon>
        <taxon>Panicodae</taxon>
        <taxon>Paniceae</taxon>
        <taxon>Anthephorinae</taxon>
        <taxon>Digitaria</taxon>
    </lineage>
</organism>
<proteinExistence type="predicted"/>
<accession>A0A835DXM3</accession>
<reference evidence="1" key="1">
    <citation type="submission" date="2020-07" db="EMBL/GenBank/DDBJ databases">
        <title>Genome sequence and genetic diversity analysis of an under-domesticated orphan crop, white fonio (Digitaria exilis).</title>
        <authorList>
            <person name="Bennetzen J.L."/>
            <person name="Chen S."/>
            <person name="Ma X."/>
            <person name="Wang X."/>
            <person name="Yssel A.E.J."/>
            <person name="Chaluvadi S.R."/>
            <person name="Johnson M."/>
            <person name="Gangashetty P."/>
            <person name="Hamidou F."/>
            <person name="Sanogo M.D."/>
            <person name="Zwaenepoel A."/>
            <person name="Wallace J."/>
            <person name="Van De Peer Y."/>
            <person name="Van Deynze A."/>
        </authorList>
    </citation>
    <scope>NUCLEOTIDE SEQUENCE</scope>
    <source>
        <tissue evidence="1">Leaves</tissue>
    </source>
</reference>
<comment type="caution">
    <text evidence="1">The sequence shown here is derived from an EMBL/GenBank/DDBJ whole genome shotgun (WGS) entry which is preliminary data.</text>
</comment>
<dbReference type="Proteomes" id="UP000636709">
    <property type="component" value="Unassembled WGS sequence"/>
</dbReference>
<keyword evidence="2" id="KW-1185">Reference proteome</keyword>
<protein>
    <submittedName>
        <fullName evidence="1">Uncharacterized protein</fullName>
    </submittedName>
</protein>
<sequence>MEMLPCTSSIKKNLKNLPMPKGKKKKELVKRIVHFIAEGKTYGSYPSVRCHQLTN</sequence>
<dbReference type="AlphaFoldDB" id="A0A835DXM3"/>
<gene>
    <name evidence="1" type="ORF">HU200_063113</name>
</gene>
<evidence type="ECO:0000313" key="1">
    <source>
        <dbReference type="EMBL" id="KAF8651866.1"/>
    </source>
</evidence>
<evidence type="ECO:0000313" key="2">
    <source>
        <dbReference type="Proteomes" id="UP000636709"/>
    </source>
</evidence>